<organism evidence="1 2">
    <name type="scientific">Mycobacterium phage Yoshi</name>
    <dbReference type="NCBI Taxonomy" id="2920891"/>
    <lineage>
        <taxon>Viruses</taxon>
        <taxon>Duplodnaviria</taxon>
        <taxon>Heunggongvirae</taxon>
        <taxon>Uroviricota</taxon>
        <taxon>Caudoviricetes</taxon>
        <taxon>Gracegardnervirinae</taxon>
        <taxon>Avanivirus</taxon>
        <taxon>Avanivirus yoshi</taxon>
    </lineage>
</organism>
<proteinExistence type="predicted"/>
<reference evidence="1 2" key="1">
    <citation type="journal article" date="2012" name="J. Virol.">
        <title>Complete Genome Sequences of 138 Mycobacteriophages.</title>
        <authorList>
            <consortium name="the Science Education Alliance Phage Hunters Advancing Genomics and Evolutionary Science Program"/>
            <consortium name="the KwaZulu-Natal Research Institute for Tuberculosis and HIV Mycobacterial Genetics Course Students"/>
            <consortium name="the Phage Hunters Integrating Research and Education Program"/>
            <person name="Hatfull G.F."/>
        </authorList>
    </citation>
    <scope>NUCLEOTIDE SEQUENCE [LARGE SCALE GENOMIC DNA]</scope>
    <source>
        <strain evidence="1 2">Yoshi</strain>
    </source>
</reference>
<dbReference type="OrthoDB" id="31789at10239"/>
<keyword evidence="2" id="KW-1185">Reference proteome</keyword>
<dbReference type="GeneID" id="40090356"/>
<protein>
    <submittedName>
        <fullName evidence="1">Uncharacterized protein</fullName>
    </submittedName>
</protein>
<evidence type="ECO:0000313" key="1">
    <source>
        <dbReference type="EMBL" id="AEK07802.1"/>
    </source>
</evidence>
<dbReference type="Proteomes" id="UP000223621">
    <property type="component" value="Segment"/>
</dbReference>
<name>G1BSF8_9CAUD</name>
<dbReference type="EMBL" id="JF704115">
    <property type="protein sequence ID" value="AEK07802.1"/>
    <property type="molecule type" value="Genomic_DNA"/>
</dbReference>
<dbReference type="RefSeq" id="YP_009613955.1">
    <property type="nucleotide sequence ID" value="NC_042030.1"/>
</dbReference>
<evidence type="ECO:0000313" key="2">
    <source>
        <dbReference type="Proteomes" id="UP000223621"/>
    </source>
</evidence>
<sequence>MCMAKYAANTDVSSDRSRAEIERTLNRYGARQFMYGWDEDQAIVGFVIHNRQVRFILPMPNRQDREFTKTPTGRSRAATQIAQAYEQAVRQRWRSLALVIKAKLEAVESGIVSFDAEFLAHLVLPNGHTVGDSVMPAVAEAYATGHTPALLPSVQRAIEQ</sequence>
<gene>
    <name evidence="1" type="primary">51</name>
    <name evidence="1" type="ORF">YOSHI_51</name>
</gene>
<accession>G1BSF8</accession>